<reference evidence="11 13" key="1">
    <citation type="journal article" date="2015" name="Microbiology (Mosc.)">
        <title>Genomics of the Weissella cibaria species with an examination of its metabolic traits.</title>
        <authorList>
            <person name="Lynch K.M."/>
            <person name="Lucid A."/>
            <person name="Arendt E.K."/>
            <person name="Sleator R.D."/>
            <person name="Lucey B."/>
            <person name="Coffey A."/>
        </authorList>
    </citation>
    <scope>NUCLEOTIDE SEQUENCE [LARGE SCALE GENOMIC DNA]</scope>
    <source>
        <strain evidence="11 13">AB3b</strain>
    </source>
</reference>
<keyword evidence="4 9" id="KW-0812">Transmembrane</keyword>
<dbReference type="EMBL" id="JWHT01000083">
    <property type="protein sequence ID" value="KIU19369.1"/>
    <property type="molecule type" value="Genomic_DNA"/>
</dbReference>
<keyword evidence="6 9" id="KW-0472">Membrane</keyword>
<proteinExistence type="inferred from homology"/>
<comment type="similarity">
    <text evidence="2 9">Belongs to the ammonia transporter channel (TC 1.A.11.2) family.</text>
</comment>
<evidence type="ECO:0000256" key="5">
    <source>
        <dbReference type="ARBA" id="ARBA00022989"/>
    </source>
</evidence>
<protein>
    <recommendedName>
        <fullName evidence="8 9">Ammonium transporter</fullName>
    </recommendedName>
</protein>
<dbReference type="Proteomes" id="UP000032289">
    <property type="component" value="Unassembled WGS sequence"/>
</dbReference>
<dbReference type="Pfam" id="PF00909">
    <property type="entry name" value="Ammonium_transp"/>
    <property type="match status" value="1"/>
</dbReference>
<dbReference type="AlphaFoldDB" id="A0A0D1K304"/>
<feature type="transmembrane region" description="Helical" evidence="9">
    <location>
        <begin position="163"/>
        <end position="180"/>
    </location>
</feature>
<accession>A0A0D1K304</accession>
<dbReference type="InterPro" id="IPR018047">
    <property type="entry name" value="Ammonium_transpt_CS"/>
</dbReference>
<comment type="subcellular location">
    <subcellularLocation>
        <location evidence="9">Cell membrane</location>
        <topology evidence="9">Multi-pass membrane protein</topology>
    </subcellularLocation>
    <subcellularLocation>
        <location evidence="1">Membrane</location>
        <topology evidence="1">Multi-pass membrane protein</topology>
    </subcellularLocation>
</comment>
<feature type="transmembrane region" description="Helical" evidence="9">
    <location>
        <begin position="124"/>
        <end position="143"/>
    </location>
</feature>
<evidence type="ECO:0000256" key="4">
    <source>
        <dbReference type="ARBA" id="ARBA00022692"/>
    </source>
</evidence>
<gene>
    <name evidence="11" type="primary">amt</name>
    <name evidence="11" type="ORF">ab3b_02397</name>
    <name evidence="12" type="ORF">B9D04_05075</name>
</gene>
<feature type="transmembrane region" description="Helical" evidence="9">
    <location>
        <begin position="216"/>
        <end position="241"/>
    </location>
</feature>
<dbReference type="PANTHER" id="PTHR43029:SF10">
    <property type="entry name" value="AMMONIUM TRANSPORTER MEP2"/>
    <property type="match status" value="1"/>
</dbReference>
<comment type="caution">
    <text evidence="11">The sequence shown here is derived from an EMBL/GenBank/DDBJ whole genome shotgun (WGS) entry which is preliminary data.</text>
</comment>
<feature type="transmembrane region" description="Helical" evidence="9">
    <location>
        <begin position="253"/>
        <end position="271"/>
    </location>
</feature>
<dbReference type="RefSeq" id="WP_043942033.1">
    <property type="nucleotide sequence ID" value="NZ_JARXOD010000001.1"/>
</dbReference>
<dbReference type="NCBIfam" id="TIGR00836">
    <property type="entry name" value="amt"/>
    <property type="match status" value="1"/>
</dbReference>
<evidence type="ECO:0000256" key="9">
    <source>
        <dbReference type="RuleBase" id="RU362002"/>
    </source>
</evidence>
<evidence type="ECO:0000256" key="7">
    <source>
        <dbReference type="ARBA" id="ARBA00023177"/>
    </source>
</evidence>
<dbReference type="PATRIC" id="fig|137591.24.peg.2355"/>
<dbReference type="InterPro" id="IPR024041">
    <property type="entry name" value="NH4_transpt_AmtB-like_dom"/>
</dbReference>
<feature type="transmembrane region" description="Helical" evidence="9">
    <location>
        <begin position="6"/>
        <end position="28"/>
    </location>
</feature>
<evidence type="ECO:0000313" key="13">
    <source>
        <dbReference type="Proteomes" id="UP000032289"/>
    </source>
</evidence>
<dbReference type="GO" id="GO:0008519">
    <property type="term" value="F:ammonium channel activity"/>
    <property type="evidence" value="ECO:0007669"/>
    <property type="project" value="InterPro"/>
</dbReference>
<evidence type="ECO:0000313" key="14">
    <source>
        <dbReference type="Proteomes" id="UP000193588"/>
    </source>
</evidence>
<feature type="transmembrane region" description="Helical" evidence="9">
    <location>
        <begin position="309"/>
        <end position="328"/>
    </location>
</feature>
<evidence type="ECO:0000256" key="3">
    <source>
        <dbReference type="ARBA" id="ARBA00022448"/>
    </source>
</evidence>
<organism evidence="11 13">
    <name type="scientific">Weissella cibaria</name>
    <dbReference type="NCBI Taxonomy" id="137591"/>
    <lineage>
        <taxon>Bacteria</taxon>
        <taxon>Bacillati</taxon>
        <taxon>Bacillota</taxon>
        <taxon>Bacilli</taxon>
        <taxon>Lactobacillales</taxon>
        <taxon>Lactobacillaceae</taxon>
        <taxon>Weissella</taxon>
    </lineage>
</organism>
<keyword evidence="5 9" id="KW-1133">Transmembrane helix</keyword>
<dbReference type="Gene3D" id="1.10.3430.10">
    <property type="entry name" value="Ammonium transporter AmtB like domains"/>
    <property type="match status" value="1"/>
</dbReference>
<feature type="transmembrane region" description="Helical" evidence="9">
    <location>
        <begin position="277"/>
        <end position="297"/>
    </location>
</feature>
<evidence type="ECO:0000256" key="1">
    <source>
        <dbReference type="ARBA" id="ARBA00004141"/>
    </source>
</evidence>
<feature type="transmembrane region" description="Helical" evidence="9">
    <location>
        <begin position="348"/>
        <end position="368"/>
    </location>
</feature>
<dbReference type="SUPFAM" id="SSF111352">
    <property type="entry name" value="Ammonium transporter"/>
    <property type="match status" value="1"/>
</dbReference>
<sequence length="401" mass="41516">MVGSDIAWVLVSAALVWLMVPGLALFYGGFTDVRSTVNTLAMVLIAIAIGGTVWFAVGYSLAFSGHGLIIGDLRAAFFHGVSMTSSSRGLSIPDGAFALFQGMFPMITMAIIAGSVVGRMNFKAFILFLLGWMLLVYVPLAHMVWGGGLLAQMGALDFAGGDVVHISSGVSGLTLALIIGKRKQATTLTVHNMLSVVIGGGLLWFGWFGFNAGSALAANGVAVLAFINTSIAASAGMLTWVMFDLLVFHQVKVAGAMSGAIAGLVAITPGAGFVEPVSAAIMGVVVSLVVYIATTVIKYRMGYDDTLDAFGLHGVGGVFGGLLTGVFATKTLAGTTGLLQGNWHLMGVQLAGIVLTIAVSVVMTWAIAKIVGLIVPLRIGEKAELTGVDLLQHGESLTFTK</sequence>
<reference evidence="12 14" key="2">
    <citation type="submission" date="2017-04" db="EMBL/GenBank/DDBJ databases">
        <title>The genome sequence of Weissella cibaria isolated from wild Drosophila.</title>
        <authorList>
            <person name="Ricks N.J."/>
            <person name="Carroll C."/>
            <person name="Walters A."/>
            <person name="Newell P.D."/>
            <person name="Chaston J.M."/>
        </authorList>
    </citation>
    <scope>NUCLEOTIDE SEQUENCE [LARGE SCALE GENOMIC DNA]</scope>
    <source>
        <strain evidence="12 14">DmW_103</strain>
    </source>
</reference>
<evidence type="ECO:0000256" key="2">
    <source>
        <dbReference type="ARBA" id="ARBA00005887"/>
    </source>
</evidence>
<evidence type="ECO:0000259" key="10">
    <source>
        <dbReference type="Pfam" id="PF00909"/>
    </source>
</evidence>
<feature type="transmembrane region" description="Helical" evidence="9">
    <location>
        <begin position="96"/>
        <end position="117"/>
    </location>
</feature>
<keyword evidence="7 9" id="KW-0924">Ammonia transport</keyword>
<dbReference type="EMBL" id="NDXJ01000005">
    <property type="protein sequence ID" value="OSP89894.1"/>
    <property type="molecule type" value="Genomic_DNA"/>
</dbReference>
<dbReference type="GO" id="GO:0005886">
    <property type="term" value="C:plasma membrane"/>
    <property type="evidence" value="ECO:0007669"/>
    <property type="project" value="UniProtKB-SubCell"/>
</dbReference>
<dbReference type="PROSITE" id="PS01219">
    <property type="entry name" value="AMMONIUM_TRANSP"/>
    <property type="match status" value="1"/>
</dbReference>
<evidence type="ECO:0000256" key="8">
    <source>
        <dbReference type="ARBA" id="ARBA00050025"/>
    </source>
</evidence>
<feature type="domain" description="Ammonium transporter AmtB-like" evidence="10">
    <location>
        <begin position="7"/>
        <end position="396"/>
    </location>
</feature>
<evidence type="ECO:0000313" key="11">
    <source>
        <dbReference type="EMBL" id="KIU19369.1"/>
    </source>
</evidence>
<feature type="transmembrane region" description="Helical" evidence="9">
    <location>
        <begin position="192"/>
        <end position="210"/>
    </location>
</feature>
<feature type="transmembrane region" description="Helical" evidence="9">
    <location>
        <begin position="40"/>
        <end position="62"/>
    </location>
</feature>
<dbReference type="Proteomes" id="UP000193588">
    <property type="component" value="Unassembled WGS sequence"/>
</dbReference>
<dbReference type="InterPro" id="IPR001905">
    <property type="entry name" value="Ammonium_transpt"/>
</dbReference>
<evidence type="ECO:0000256" key="6">
    <source>
        <dbReference type="ARBA" id="ARBA00023136"/>
    </source>
</evidence>
<name>A0A0D1K304_9LACO</name>
<dbReference type="InterPro" id="IPR029020">
    <property type="entry name" value="Ammonium/urea_transptr"/>
</dbReference>
<dbReference type="PANTHER" id="PTHR43029">
    <property type="entry name" value="AMMONIUM TRANSPORTER MEP2"/>
    <property type="match status" value="1"/>
</dbReference>
<evidence type="ECO:0000313" key="12">
    <source>
        <dbReference type="EMBL" id="OSP89894.1"/>
    </source>
</evidence>
<keyword evidence="3 9" id="KW-0813">Transport</keyword>